<keyword evidence="3" id="KW-0813">Transport</keyword>
<dbReference type="InParanoid" id="A0A251V5E0"/>
<evidence type="ECO:0000256" key="4">
    <source>
        <dbReference type="ARBA" id="ARBA00022982"/>
    </source>
</evidence>
<dbReference type="InterPro" id="IPR014729">
    <property type="entry name" value="Rossmann-like_a/b/a_fold"/>
</dbReference>
<evidence type="ECO:0000313" key="8">
    <source>
        <dbReference type="Proteomes" id="UP000215914"/>
    </source>
</evidence>
<dbReference type="GO" id="GO:0009055">
    <property type="term" value="F:electron transfer activity"/>
    <property type="evidence" value="ECO:0007669"/>
    <property type="project" value="InterPro"/>
</dbReference>
<accession>A0A251V5E0</accession>
<reference evidence="6 8" key="1">
    <citation type="journal article" date="2017" name="Nature">
        <title>The sunflower genome provides insights into oil metabolism, flowering and Asterid evolution.</title>
        <authorList>
            <person name="Badouin H."/>
            <person name="Gouzy J."/>
            <person name="Grassa C.J."/>
            <person name="Murat F."/>
            <person name="Staton S.E."/>
            <person name="Cottret L."/>
            <person name="Lelandais-Briere C."/>
            <person name="Owens G.L."/>
            <person name="Carrere S."/>
            <person name="Mayjonade B."/>
            <person name="Legrand L."/>
            <person name="Gill N."/>
            <person name="Kane N.C."/>
            <person name="Bowers J.E."/>
            <person name="Hubner S."/>
            <person name="Bellec A."/>
            <person name="Berard A."/>
            <person name="Berges H."/>
            <person name="Blanchet N."/>
            <person name="Boniface M.C."/>
            <person name="Brunel D."/>
            <person name="Catrice O."/>
            <person name="Chaidir N."/>
            <person name="Claudel C."/>
            <person name="Donnadieu C."/>
            <person name="Faraut T."/>
            <person name="Fievet G."/>
            <person name="Helmstetter N."/>
            <person name="King M."/>
            <person name="Knapp S.J."/>
            <person name="Lai Z."/>
            <person name="Le Paslier M.C."/>
            <person name="Lippi Y."/>
            <person name="Lorenzon L."/>
            <person name="Mandel J.R."/>
            <person name="Marage G."/>
            <person name="Marchand G."/>
            <person name="Marquand E."/>
            <person name="Bret-Mestries E."/>
            <person name="Morien E."/>
            <person name="Nambeesan S."/>
            <person name="Nguyen T."/>
            <person name="Pegot-Espagnet P."/>
            <person name="Pouilly N."/>
            <person name="Raftis F."/>
            <person name="Sallet E."/>
            <person name="Schiex T."/>
            <person name="Thomas J."/>
            <person name="Vandecasteele C."/>
            <person name="Vares D."/>
            <person name="Vear F."/>
            <person name="Vautrin S."/>
            <person name="Crespi M."/>
            <person name="Mangin B."/>
            <person name="Burke J.M."/>
            <person name="Salse J."/>
            <person name="Munos S."/>
            <person name="Vincourt P."/>
            <person name="Rieseberg L.H."/>
            <person name="Langlade N.B."/>
        </authorList>
    </citation>
    <scope>NUCLEOTIDE SEQUENCE [LARGE SCALE GENOMIC DNA]</scope>
    <source>
        <strain evidence="8">cv. SF193</strain>
        <tissue evidence="6">Leaves</tissue>
    </source>
</reference>
<dbReference type="AlphaFoldDB" id="A0A251V5E0"/>
<evidence type="ECO:0000256" key="2">
    <source>
        <dbReference type="ARBA" id="ARBA00007557"/>
    </source>
</evidence>
<evidence type="ECO:0000256" key="3">
    <source>
        <dbReference type="ARBA" id="ARBA00022448"/>
    </source>
</evidence>
<dbReference type="EMBL" id="MNCJ02000318">
    <property type="protein sequence ID" value="KAF5813376.1"/>
    <property type="molecule type" value="Genomic_DNA"/>
</dbReference>
<dbReference type="InterPro" id="IPR012255">
    <property type="entry name" value="ETF_b"/>
</dbReference>
<reference evidence="7" key="2">
    <citation type="submission" date="2017-02" db="EMBL/GenBank/DDBJ databases">
        <title>Sunflower complete genome.</title>
        <authorList>
            <person name="Langlade N."/>
            <person name="Munos S."/>
        </authorList>
    </citation>
    <scope>NUCLEOTIDE SEQUENCE [LARGE SCALE GENOMIC DNA]</scope>
    <source>
        <tissue evidence="7">Leaves</tissue>
    </source>
</reference>
<name>A0A251V5E0_HELAN</name>
<dbReference type="Proteomes" id="UP000215914">
    <property type="component" value="Chromosome 3"/>
</dbReference>
<evidence type="ECO:0000259" key="5">
    <source>
        <dbReference type="Pfam" id="PF01012"/>
    </source>
</evidence>
<dbReference type="PANTHER" id="PTHR21294">
    <property type="entry name" value="ELECTRON TRANSFER FLAVOPROTEIN BETA-SUBUNIT"/>
    <property type="match status" value="1"/>
</dbReference>
<comment type="similarity">
    <text evidence="2">Belongs to the ETF beta-subunit/FixA family.</text>
</comment>
<keyword evidence="4" id="KW-0249">Electron transport</keyword>
<dbReference type="STRING" id="4232.A0A251V5E0"/>
<dbReference type="SUPFAM" id="SSF52402">
    <property type="entry name" value="Adenine nucleotide alpha hydrolases-like"/>
    <property type="match status" value="1"/>
</dbReference>
<dbReference type="OMA" id="FCEIAHE"/>
<gene>
    <name evidence="7" type="ORF">HannXRQ_Chr03g0066771</name>
    <name evidence="6" type="ORF">HanXRQr2_Chr03g0097591</name>
</gene>
<evidence type="ECO:0000256" key="1">
    <source>
        <dbReference type="ARBA" id="ARBA00004305"/>
    </source>
</evidence>
<organism evidence="7 8">
    <name type="scientific">Helianthus annuus</name>
    <name type="common">Common sunflower</name>
    <dbReference type="NCBI Taxonomy" id="4232"/>
    <lineage>
        <taxon>Eukaryota</taxon>
        <taxon>Viridiplantae</taxon>
        <taxon>Streptophyta</taxon>
        <taxon>Embryophyta</taxon>
        <taxon>Tracheophyta</taxon>
        <taxon>Spermatophyta</taxon>
        <taxon>Magnoliopsida</taxon>
        <taxon>eudicotyledons</taxon>
        <taxon>Gunneridae</taxon>
        <taxon>Pentapetalae</taxon>
        <taxon>asterids</taxon>
        <taxon>campanulids</taxon>
        <taxon>Asterales</taxon>
        <taxon>Asteraceae</taxon>
        <taxon>Asteroideae</taxon>
        <taxon>Heliantheae alliance</taxon>
        <taxon>Heliantheae</taxon>
        <taxon>Helianthus</taxon>
    </lineage>
</organism>
<dbReference type="Gramene" id="mRNA:HanXRQr2_Chr03g0097591">
    <property type="protein sequence ID" value="mRNA:HanXRQr2_Chr03g0097591"/>
    <property type="gene ID" value="HanXRQr2_Chr03g0097591"/>
</dbReference>
<comment type="subcellular location">
    <subcellularLocation>
        <location evidence="1">Mitochondrion matrix</location>
    </subcellularLocation>
</comment>
<keyword evidence="8" id="KW-1185">Reference proteome</keyword>
<protein>
    <submittedName>
        <fullName evidence="6 7">Electron transfer flavoprotein, beta subunit</fullName>
    </submittedName>
</protein>
<evidence type="ECO:0000313" key="7">
    <source>
        <dbReference type="EMBL" id="OTG30644.1"/>
    </source>
</evidence>
<dbReference type="GO" id="GO:0005759">
    <property type="term" value="C:mitochondrial matrix"/>
    <property type="evidence" value="ECO:0007669"/>
    <property type="project" value="UniProtKB-SubCell"/>
</dbReference>
<dbReference type="Gene3D" id="3.40.50.620">
    <property type="entry name" value="HUPs"/>
    <property type="match status" value="1"/>
</dbReference>
<sequence>MSMNPFCEIAHEEALRMKESGVASEVIVVSMGPTQCVDTLRTGLALGADRAVHVDAPSTFYPLTVAKLLKVLVKVEKPGLLILGKQAIVDDCNQTG</sequence>
<dbReference type="Pfam" id="PF01012">
    <property type="entry name" value="ETF"/>
    <property type="match status" value="1"/>
</dbReference>
<dbReference type="InterPro" id="IPR014730">
    <property type="entry name" value="ETF_a/b_N"/>
</dbReference>
<feature type="domain" description="Electron transfer flavoprotein alpha/beta-subunit N-terminal" evidence="5">
    <location>
        <begin position="2"/>
        <end position="90"/>
    </location>
</feature>
<evidence type="ECO:0000313" key="6">
    <source>
        <dbReference type="EMBL" id="KAF5813376.1"/>
    </source>
</evidence>
<reference evidence="6" key="3">
    <citation type="submission" date="2020-06" db="EMBL/GenBank/DDBJ databases">
        <title>Helianthus annuus Genome sequencing and assembly Release 2.</title>
        <authorList>
            <person name="Gouzy J."/>
            <person name="Langlade N."/>
            <person name="Munos S."/>
        </authorList>
    </citation>
    <scope>NUCLEOTIDE SEQUENCE</scope>
    <source>
        <tissue evidence="6">Leaves</tissue>
    </source>
</reference>
<dbReference type="PANTHER" id="PTHR21294:SF8">
    <property type="entry name" value="ELECTRON TRANSFER FLAVOPROTEIN SUBUNIT BETA"/>
    <property type="match status" value="1"/>
</dbReference>
<proteinExistence type="inferred from homology"/>
<dbReference type="EMBL" id="CM007892">
    <property type="protein sequence ID" value="OTG30644.1"/>
    <property type="molecule type" value="Genomic_DNA"/>
</dbReference>